<dbReference type="OrthoDB" id="428346at2759"/>
<dbReference type="Gene3D" id="3.40.50.11340">
    <property type="match status" value="1"/>
</dbReference>
<evidence type="ECO:0000313" key="10">
    <source>
        <dbReference type="Proteomes" id="UP000275267"/>
    </source>
</evidence>
<evidence type="ECO:0000256" key="7">
    <source>
        <dbReference type="RuleBase" id="RU367004"/>
    </source>
</evidence>
<keyword evidence="7" id="KW-0472">Membrane</keyword>
<dbReference type="GO" id="GO:0009969">
    <property type="term" value="P:xyloglucan biosynthetic process"/>
    <property type="evidence" value="ECO:0007669"/>
    <property type="project" value="TreeGrafter"/>
</dbReference>
<keyword evidence="6 7" id="KW-0961">Cell wall biogenesis/degradation</keyword>
<evidence type="ECO:0000313" key="9">
    <source>
        <dbReference type="EMBL" id="RLM80201.1"/>
    </source>
</evidence>
<gene>
    <name evidence="9" type="ORF">C2845_PM12G09420</name>
</gene>
<dbReference type="EC" id="2.4.1.-" evidence="7"/>
<feature type="region of interest" description="Disordered" evidence="8">
    <location>
        <begin position="1"/>
        <end position="30"/>
    </location>
</feature>
<keyword evidence="2 7" id="KW-0328">Glycosyltransferase</keyword>
<keyword evidence="4 7" id="KW-0333">Golgi apparatus</keyword>
<keyword evidence="5" id="KW-0325">Glycoprotein</keyword>
<dbReference type="GO" id="GO:0008107">
    <property type="term" value="F:galactoside 2-alpha-L-fucosyltransferase activity"/>
    <property type="evidence" value="ECO:0007669"/>
    <property type="project" value="InterPro"/>
</dbReference>
<dbReference type="Pfam" id="PF03254">
    <property type="entry name" value="XG_FTase"/>
    <property type="match status" value="1"/>
</dbReference>
<dbReference type="PANTHER" id="PTHR31889:SF4">
    <property type="entry name" value="FUCOSYLTRANSFERASE"/>
    <property type="match status" value="1"/>
</dbReference>
<evidence type="ECO:0000256" key="6">
    <source>
        <dbReference type="ARBA" id="ARBA00023316"/>
    </source>
</evidence>
<comment type="caution">
    <text evidence="9">The sequence shown here is derived from an EMBL/GenBank/DDBJ whole genome shotgun (WGS) entry which is preliminary data.</text>
</comment>
<evidence type="ECO:0000256" key="4">
    <source>
        <dbReference type="ARBA" id="ARBA00023034"/>
    </source>
</evidence>
<proteinExistence type="inferred from homology"/>
<evidence type="ECO:0000256" key="8">
    <source>
        <dbReference type="SAM" id="MobiDB-lite"/>
    </source>
</evidence>
<dbReference type="Proteomes" id="UP000275267">
    <property type="component" value="Unassembled WGS sequence"/>
</dbReference>
<comment type="subcellular location">
    <subcellularLocation>
        <location evidence="7">Golgi apparatus</location>
        <location evidence="7">Golgi stack membrane</location>
        <topology evidence="7">Single-pass type II membrane protein</topology>
    </subcellularLocation>
</comment>
<feature type="transmembrane region" description="Helical" evidence="7">
    <location>
        <begin position="61"/>
        <end position="82"/>
    </location>
</feature>
<comment type="function">
    <text evidence="7">May be involved in cell wall biosynthesis.</text>
</comment>
<keyword evidence="7" id="KW-0812">Transmembrane</keyword>
<dbReference type="STRING" id="4540.A0A3L6QHQ7"/>
<comment type="similarity">
    <text evidence="1 7">Belongs to the glycosyltransferase 37 family.</text>
</comment>
<dbReference type="GO" id="GO:0071555">
    <property type="term" value="P:cell wall organization"/>
    <property type="evidence" value="ECO:0007669"/>
    <property type="project" value="UniProtKB-UniRule"/>
</dbReference>
<name>A0A3L6QHQ7_PANMI</name>
<keyword evidence="10" id="KW-1185">Reference proteome</keyword>
<sequence>MDVMKGGSDDTTRGGGGGVSDKRRCSWAPMFPPAPPELRLEAGKRGWRRWPSSSGCAAKRALLLAVCVAAAVVVLLAGAGSLDGLPDSLFFHDAQGTHGTVQKVESEAYEHHELPNEGAAKLVRKEDIPPVNLTADHLLDGLLTAEFSYRSCRSRYEFASYHKRSSHKPLPYLLSKLRKQEALQKRCGPGTAAHKAALRRLESGVGAATARVEDGDCRYLVSIGFRGLGNRMLAVASAFLYAVLTERVLLVHWGKDAAGLFCEPFPGATWLLPRAGKRSPLGNLDRYDGESKESLGNILQSGAVVGASADGNVSWASPRPPPYVYLHFAGGYGFHDKLFYCGEHQRLLRGVPWLLMRTDSYLVPGLFLTPPFRGELEAMFPEKDATFHHLGRYLFHPSNAVWRAVTSYYRSNLAGASRRVVGIQIRVFQKKQPPRQVLDQLLSCVRGERLLPDQVAAATNDAVLVTSLSPWYHERIRAE</sequence>
<dbReference type="EMBL" id="PQIB02000012">
    <property type="protein sequence ID" value="RLM80201.1"/>
    <property type="molecule type" value="Genomic_DNA"/>
</dbReference>
<dbReference type="PANTHER" id="PTHR31889">
    <property type="entry name" value="FUCOSYLTRANSFERASE 2-RELATED"/>
    <property type="match status" value="1"/>
</dbReference>
<evidence type="ECO:0000256" key="5">
    <source>
        <dbReference type="ARBA" id="ARBA00023180"/>
    </source>
</evidence>
<evidence type="ECO:0000256" key="2">
    <source>
        <dbReference type="ARBA" id="ARBA00022676"/>
    </source>
</evidence>
<dbReference type="GO" id="GO:0032580">
    <property type="term" value="C:Golgi cisterna membrane"/>
    <property type="evidence" value="ECO:0007669"/>
    <property type="project" value="UniProtKB-SubCell"/>
</dbReference>
<keyword evidence="7" id="KW-1133">Transmembrane helix</keyword>
<reference evidence="10" key="1">
    <citation type="journal article" date="2019" name="Nat. Commun.">
        <title>The genome of broomcorn millet.</title>
        <authorList>
            <person name="Zou C."/>
            <person name="Miki D."/>
            <person name="Li D."/>
            <person name="Tang Q."/>
            <person name="Xiao L."/>
            <person name="Rajput S."/>
            <person name="Deng P."/>
            <person name="Jia W."/>
            <person name="Huang R."/>
            <person name="Zhang M."/>
            <person name="Sun Y."/>
            <person name="Hu J."/>
            <person name="Fu X."/>
            <person name="Schnable P.S."/>
            <person name="Li F."/>
            <person name="Zhang H."/>
            <person name="Feng B."/>
            <person name="Zhu X."/>
            <person name="Liu R."/>
            <person name="Schnable J.C."/>
            <person name="Zhu J.-K."/>
            <person name="Zhang H."/>
        </authorList>
    </citation>
    <scope>NUCLEOTIDE SEQUENCE [LARGE SCALE GENOMIC DNA]</scope>
</reference>
<dbReference type="InterPro" id="IPR004938">
    <property type="entry name" value="XG_FTase"/>
</dbReference>
<protein>
    <recommendedName>
        <fullName evidence="7">Fucosyltransferase</fullName>
        <ecNumber evidence="7">2.4.1.-</ecNumber>
    </recommendedName>
</protein>
<dbReference type="AlphaFoldDB" id="A0A3L6QHQ7"/>
<dbReference type="FunFam" id="3.40.50.11340:FF:000005">
    <property type="entry name" value="Galactoside 2-alpha-L-fucosyltransferase"/>
    <property type="match status" value="1"/>
</dbReference>
<organism evidence="9 10">
    <name type="scientific">Panicum miliaceum</name>
    <name type="common">Proso millet</name>
    <name type="synonym">Broomcorn millet</name>
    <dbReference type="NCBI Taxonomy" id="4540"/>
    <lineage>
        <taxon>Eukaryota</taxon>
        <taxon>Viridiplantae</taxon>
        <taxon>Streptophyta</taxon>
        <taxon>Embryophyta</taxon>
        <taxon>Tracheophyta</taxon>
        <taxon>Spermatophyta</taxon>
        <taxon>Magnoliopsida</taxon>
        <taxon>Liliopsida</taxon>
        <taxon>Poales</taxon>
        <taxon>Poaceae</taxon>
        <taxon>PACMAD clade</taxon>
        <taxon>Panicoideae</taxon>
        <taxon>Panicodae</taxon>
        <taxon>Paniceae</taxon>
        <taxon>Panicinae</taxon>
        <taxon>Panicum</taxon>
        <taxon>Panicum sect. Panicum</taxon>
    </lineage>
</organism>
<dbReference type="GO" id="GO:0042546">
    <property type="term" value="P:cell wall biogenesis"/>
    <property type="evidence" value="ECO:0007669"/>
    <property type="project" value="InterPro"/>
</dbReference>
<evidence type="ECO:0000256" key="3">
    <source>
        <dbReference type="ARBA" id="ARBA00022679"/>
    </source>
</evidence>
<accession>A0A3L6QHQ7</accession>
<keyword evidence="3 7" id="KW-0808">Transferase</keyword>
<evidence type="ECO:0000256" key="1">
    <source>
        <dbReference type="ARBA" id="ARBA00010481"/>
    </source>
</evidence>